<comment type="caution">
    <text evidence="6">The sequence shown here is derived from an EMBL/GenBank/DDBJ whole genome shotgun (WGS) entry which is preliminary data.</text>
</comment>
<sequence>MTPGAPETGVEGLKSDFFLYQYEPSVAAAALFIALFAITTGLHSYQMIRTRTWFFIPFVCGGLCETIGFAGRTYSASESPFFTLGPYIVQAVLLLVAPALFAASTYMELGKLSDLVGGEKYLLLPRRWVTRTFVTGDVICFLLQAGGAGLMANKTLKTRDSGAHIVVGGLFVQIVFFGGFVVSSLVFHSRVRKTPTPRSQTMPYQRHLVALYLSSILIFSRSIVRAVEFIQGFFGYIISHEAFLYGFDSVLMLLVMVVFNWVHPSEIQSLLGGGDALRGLKLVRSRGEPGLAEEPVIPPAVEETKECV</sequence>
<comment type="subcellular location">
    <subcellularLocation>
        <location evidence="1">Membrane</location>
        <topology evidence="1">Multi-pass membrane protein</topology>
    </subcellularLocation>
</comment>
<reference evidence="6" key="1">
    <citation type="journal article" date="2023" name="Mol. Phylogenet. Evol.">
        <title>Genome-scale phylogeny and comparative genomics of the fungal order Sordariales.</title>
        <authorList>
            <person name="Hensen N."/>
            <person name="Bonometti L."/>
            <person name="Westerberg I."/>
            <person name="Brannstrom I.O."/>
            <person name="Guillou S."/>
            <person name="Cros-Aarteil S."/>
            <person name="Calhoun S."/>
            <person name="Haridas S."/>
            <person name="Kuo A."/>
            <person name="Mondo S."/>
            <person name="Pangilinan J."/>
            <person name="Riley R."/>
            <person name="LaButti K."/>
            <person name="Andreopoulos B."/>
            <person name="Lipzen A."/>
            <person name="Chen C."/>
            <person name="Yan M."/>
            <person name="Daum C."/>
            <person name="Ng V."/>
            <person name="Clum A."/>
            <person name="Steindorff A."/>
            <person name="Ohm R.A."/>
            <person name="Martin F."/>
            <person name="Silar P."/>
            <person name="Natvig D.O."/>
            <person name="Lalanne C."/>
            <person name="Gautier V."/>
            <person name="Ament-Velasquez S.L."/>
            <person name="Kruys A."/>
            <person name="Hutchinson M.I."/>
            <person name="Powell A.J."/>
            <person name="Barry K."/>
            <person name="Miller A.N."/>
            <person name="Grigoriev I.V."/>
            <person name="Debuchy R."/>
            <person name="Gladieux P."/>
            <person name="Hiltunen Thoren M."/>
            <person name="Johannesson H."/>
        </authorList>
    </citation>
    <scope>NUCLEOTIDE SEQUENCE</scope>
    <source>
        <strain evidence="6">CBS 118394</strain>
    </source>
</reference>
<feature type="transmembrane region" description="Helical" evidence="5">
    <location>
        <begin position="26"/>
        <end position="45"/>
    </location>
</feature>
<feature type="transmembrane region" description="Helical" evidence="5">
    <location>
        <begin position="163"/>
        <end position="187"/>
    </location>
</feature>
<dbReference type="Proteomes" id="UP001283341">
    <property type="component" value="Unassembled WGS sequence"/>
</dbReference>
<evidence type="ECO:0000256" key="3">
    <source>
        <dbReference type="ARBA" id="ARBA00022989"/>
    </source>
</evidence>
<reference evidence="6" key="2">
    <citation type="submission" date="2023-06" db="EMBL/GenBank/DDBJ databases">
        <authorList>
            <consortium name="Lawrence Berkeley National Laboratory"/>
            <person name="Haridas S."/>
            <person name="Hensen N."/>
            <person name="Bonometti L."/>
            <person name="Westerberg I."/>
            <person name="Brannstrom I.O."/>
            <person name="Guillou S."/>
            <person name="Cros-Aarteil S."/>
            <person name="Calhoun S."/>
            <person name="Kuo A."/>
            <person name="Mondo S."/>
            <person name="Pangilinan J."/>
            <person name="Riley R."/>
            <person name="Labutti K."/>
            <person name="Andreopoulos B."/>
            <person name="Lipzen A."/>
            <person name="Chen C."/>
            <person name="Yanf M."/>
            <person name="Daum C."/>
            <person name="Ng V."/>
            <person name="Clum A."/>
            <person name="Steindorff A."/>
            <person name="Ohm R."/>
            <person name="Martin F."/>
            <person name="Silar P."/>
            <person name="Natvig D."/>
            <person name="Lalanne C."/>
            <person name="Gautier V."/>
            <person name="Ament-Velasquez S.L."/>
            <person name="Kruys A."/>
            <person name="Hutchinson M.I."/>
            <person name="Powell A.J."/>
            <person name="Barry K."/>
            <person name="Miller A.N."/>
            <person name="Grigoriev I.V."/>
            <person name="Debuchy R."/>
            <person name="Gladieux P."/>
            <person name="Thoren M.H."/>
            <person name="Johannesson H."/>
        </authorList>
    </citation>
    <scope>NUCLEOTIDE SEQUENCE</scope>
    <source>
        <strain evidence="6">CBS 118394</strain>
    </source>
</reference>
<accession>A0AAE0MFP4</accession>
<evidence type="ECO:0000256" key="5">
    <source>
        <dbReference type="SAM" id="Phobius"/>
    </source>
</evidence>
<name>A0AAE0MFP4_9PEZI</name>
<dbReference type="InterPro" id="IPR007568">
    <property type="entry name" value="RTA1"/>
</dbReference>
<keyword evidence="3 5" id="KW-1133">Transmembrane helix</keyword>
<protein>
    <submittedName>
        <fullName evidence="6">RTA1 domain protein</fullName>
    </submittedName>
</protein>
<gene>
    <name evidence="6" type="ORF">B0H66DRAFT_527355</name>
</gene>
<evidence type="ECO:0000256" key="4">
    <source>
        <dbReference type="ARBA" id="ARBA00023136"/>
    </source>
</evidence>
<evidence type="ECO:0000256" key="2">
    <source>
        <dbReference type="ARBA" id="ARBA00022692"/>
    </source>
</evidence>
<dbReference type="EMBL" id="JAUEDM010000001">
    <property type="protein sequence ID" value="KAK3329988.1"/>
    <property type="molecule type" value="Genomic_DNA"/>
</dbReference>
<feature type="transmembrane region" description="Helical" evidence="5">
    <location>
        <begin position="242"/>
        <end position="262"/>
    </location>
</feature>
<dbReference type="GO" id="GO:0016020">
    <property type="term" value="C:membrane"/>
    <property type="evidence" value="ECO:0007669"/>
    <property type="project" value="UniProtKB-SubCell"/>
</dbReference>
<feature type="transmembrane region" description="Helical" evidence="5">
    <location>
        <begin position="87"/>
        <end position="107"/>
    </location>
</feature>
<evidence type="ECO:0000313" key="6">
    <source>
        <dbReference type="EMBL" id="KAK3329988.1"/>
    </source>
</evidence>
<feature type="transmembrane region" description="Helical" evidence="5">
    <location>
        <begin position="52"/>
        <end position="75"/>
    </location>
</feature>
<keyword evidence="2 5" id="KW-0812">Transmembrane</keyword>
<dbReference type="PANTHER" id="PTHR31465">
    <property type="entry name" value="PROTEIN RTA1-RELATED"/>
    <property type="match status" value="1"/>
</dbReference>
<dbReference type="Pfam" id="PF04479">
    <property type="entry name" value="RTA1"/>
    <property type="match status" value="1"/>
</dbReference>
<evidence type="ECO:0000256" key="1">
    <source>
        <dbReference type="ARBA" id="ARBA00004141"/>
    </source>
</evidence>
<keyword evidence="7" id="KW-1185">Reference proteome</keyword>
<feature type="transmembrane region" description="Helical" evidence="5">
    <location>
        <begin position="128"/>
        <end position="151"/>
    </location>
</feature>
<dbReference type="AlphaFoldDB" id="A0AAE0MFP4"/>
<keyword evidence="4 5" id="KW-0472">Membrane</keyword>
<evidence type="ECO:0000313" key="7">
    <source>
        <dbReference type="Proteomes" id="UP001283341"/>
    </source>
</evidence>
<proteinExistence type="predicted"/>
<dbReference type="PANTHER" id="PTHR31465:SF35">
    <property type="entry name" value="RTA1 DOMAIN PROTEIN-RELATED"/>
    <property type="match status" value="1"/>
</dbReference>
<organism evidence="6 7">
    <name type="scientific">Apodospora peruviana</name>
    <dbReference type="NCBI Taxonomy" id="516989"/>
    <lineage>
        <taxon>Eukaryota</taxon>
        <taxon>Fungi</taxon>
        <taxon>Dikarya</taxon>
        <taxon>Ascomycota</taxon>
        <taxon>Pezizomycotina</taxon>
        <taxon>Sordariomycetes</taxon>
        <taxon>Sordariomycetidae</taxon>
        <taxon>Sordariales</taxon>
        <taxon>Lasiosphaeriaceae</taxon>
        <taxon>Apodospora</taxon>
    </lineage>
</organism>
<feature type="transmembrane region" description="Helical" evidence="5">
    <location>
        <begin position="208"/>
        <end position="230"/>
    </location>
</feature>